<proteinExistence type="predicted"/>
<evidence type="ECO:0000259" key="1">
    <source>
        <dbReference type="Pfam" id="PF12705"/>
    </source>
</evidence>
<sequence>MIGKRRKPFPGARGMFDKNFPHDSYSQIAQRMRCPSQYEWIYKLGHKMEGLYLELGAVLHEGAREINELAKNSADGIGPDELAQVLSHPRLTTFRDFGSYKSGCFALQKYAEMVNEDRRTIIDLEMPVQFQVEVLNRRTKRKRLVKFNSVIDRIDRLKDTRYRFWDYKLVGAIRSREELKKDIQMNLYNLQIRRHYGYQGEIVCFYFSLLTGRITECVFDESDAVATERFVIGSIGDQLADTKFEARFNDRCWECGRRSWCAEFKRHTAWTESQILEPTLRAYVESKAAIKVFTERKKMLGDMLGVRIDQEGPEIIEEGWTAYYSHHPAHTVAAHDVAASEVLSVTRSVRSGRMQQQQRARRAG</sequence>
<dbReference type="Gene3D" id="3.90.320.10">
    <property type="match status" value="1"/>
</dbReference>
<dbReference type="InterPro" id="IPR011604">
    <property type="entry name" value="PDDEXK-like_dom_sf"/>
</dbReference>
<gene>
    <name evidence="2" type="ORF">LCGC14_0441520</name>
</gene>
<reference evidence="2" key="1">
    <citation type="journal article" date="2015" name="Nature">
        <title>Complex archaea that bridge the gap between prokaryotes and eukaryotes.</title>
        <authorList>
            <person name="Spang A."/>
            <person name="Saw J.H."/>
            <person name="Jorgensen S.L."/>
            <person name="Zaremba-Niedzwiedzka K."/>
            <person name="Martijn J."/>
            <person name="Lind A.E."/>
            <person name="van Eijk R."/>
            <person name="Schleper C."/>
            <person name="Guy L."/>
            <person name="Ettema T.J."/>
        </authorList>
    </citation>
    <scope>NUCLEOTIDE SEQUENCE</scope>
</reference>
<comment type="caution">
    <text evidence="2">The sequence shown here is derived from an EMBL/GenBank/DDBJ whole genome shotgun (WGS) entry which is preliminary data.</text>
</comment>
<name>A0A0F9SKB5_9ZZZZ</name>
<dbReference type="InterPro" id="IPR038726">
    <property type="entry name" value="PDDEXK_AddAB-type"/>
</dbReference>
<dbReference type="Pfam" id="PF12705">
    <property type="entry name" value="PDDEXK_1"/>
    <property type="match status" value="1"/>
</dbReference>
<evidence type="ECO:0000313" key="2">
    <source>
        <dbReference type="EMBL" id="KKN69425.1"/>
    </source>
</evidence>
<protein>
    <recommendedName>
        <fullName evidence="1">PD-(D/E)XK endonuclease-like domain-containing protein</fullName>
    </recommendedName>
</protein>
<dbReference type="EMBL" id="LAZR01000427">
    <property type="protein sequence ID" value="KKN69425.1"/>
    <property type="molecule type" value="Genomic_DNA"/>
</dbReference>
<organism evidence="2">
    <name type="scientific">marine sediment metagenome</name>
    <dbReference type="NCBI Taxonomy" id="412755"/>
    <lineage>
        <taxon>unclassified sequences</taxon>
        <taxon>metagenomes</taxon>
        <taxon>ecological metagenomes</taxon>
    </lineage>
</organism>
<accession>A0A0F9SKB5</accession>
<dbReference type="AlphaFoldDB" id="A0A0F9SKB5"/>
<feature type="domain" description="PD-(D/E)XK endonuclease-like" evidence="1">
    <location>
        <begin position="24"/>
        <end position="261"/>
    </location>
</feature>